<evidence type="ECO:0000313" key="8">
    <source>
        <dbReference type="Proteomes" id="UP000694523"/>
    </source>
</evidence>
<dbReference type="AlphaFoldDB" id="A0A8C6S574"/>
<evidence type="ECO:0000313" key="7">
    <source>
        <dbReference type="Ensembl" id="ENSNMLP00000001787.1"/>
    </source>
</evidence>
<dbReference type="PANTHER" id="PTHR24103">
    <property type="entry name" value="E3 UBIQUITIN-PROTEIN LIGASE TRIM"/>
    <property type="match status" value="1"/>
</dbReference>
<dbReference type="Gene3D" id="3.30.40.10">
    <property type="entry name" value="Zinc/RING finger domain, C3HC4 (zinc finger)"/>
    <property type="match status" value="1"/>
</dbReference>
<dbReference type="SUPFAM" id="SSF57850">
    <property type="entry name" value="RING/U-box"/>
    <property type="match status" value="1"/>
</dbReference>
<evidence type="ECO:0000256" key="3">
    <source>
        <dbReference type="ARBA" id="ARBA00022833"/>
    </source>
</evidence>
<feature type="region of interest" description="Disordered" evidence="5">
    <location>
        <begin position="97"/>
        <end position="149"/>
    </location>
</feature>
<evidence type="ECO:0000256" key="2">
    <source>
        <dbReference type="ARBA" id="ARBA00022771"/>
    </source>
</evidence>
<reference evidence="7" key="1">
    <citation type="submission" date="2025-08" db="UniProtKB">
        <authorList>
            <consortium name="Ensembl"/>
        </authorList>
    </citation>
    <scope>IDENTIFICATION</scope>
</reference>
<dbReference type="Ensembl" id="ENSNMLT00000002074.1">
    <property type="protein sequence ID" value="ENSNMLP00000001787.1"/>
    <property type="gene ID" value="ENSNMLG00000001375.1"/>
</dbReference>
<evidence type="ECO:0000256" key="5">
    <source>
        <dbReference type="SAM" id="MobiDB-lite"/>
    </source>
</evidence>
<protein>
    <recommendedName>
        <fullName evidence="6">RING-type domain-containing protein</fullName>
    </recommendedName>
</protein>
<dbReference type="InterPro" id="IPR013083">
    <property type="entry name" value="Znf_RING/FYVE/PHD"/>
</dbReference>
<dbReference type="PROSITE" id="PS00518">
    <property type="entry name" value="ZF_RING_1"/>
    <property type="match status" value="1"/>
</dbReference>
<feature type="compositionally biased region" description="Polar residues" evidence="5">
    <location>
        <begin position="136"/>
        <end position="149"/>
    </location>
</feature>
<dbReference type="GO" id="GO:0008270">
    <property type="term" value="F:zinc ion binding"/>
    <property type="evidence" value="ECO:0007669"/>
    <property type="project" value="UniProtKB-KW"/>
</dbReference>
<keyword evidence="1" id="KW-0479">Metal-binding</keyword>
<organism evidence="7 8">
    <name type="scientific">Neogobius melanostomus</name>
    <name type="common">round goby</name>
    <dbReference type="NCBI Taxonomy" id="47308"/>
    <lineage>
        <taxon>Eukaryota</taxon>
        <taxon>Metazoa</taxon>
        <taxon>Chordata</taxon>
        <taxon>Craniata</taxon>
        <taxon>Vertebrata</taxon>
        <taxon>Euteleostomi</taxon>
        <taxon>Actinopterygii</taxon>
        <taxon>Neopterygii</taxon>
        <taxon>Teleostei</taxon>
        <taxon>Neoteleostei</taxon>
        <taxon>Acanthomorphata</taxon>
        <taxon>Gobiaria</taxon>
        <taxon>Gobiiformes</taxon>
        <taxon>Gobioidei</taxon>
        <taxon>Gobiidae</taxon>
        <taxon>Benthophilinae</taxon>
        <taxon>Neogobiini</taxon>
        <taxon>Neogobius</taxon>
    </lineage>
</organism>
<keyword evidence="3" id="KW-0862">Zinc</keyword>
<dbReference type="InterPro" id="IPR050143">
    <property type="entry name" value="TRIM/RBCC"/>
</dbReference>
<proteinExistence type="predicted"/>
<name>A0A8C6S574_9GOBI</name>
<feature type="compositionally biased region" description="Basic residues" evidence="5">
    <location>
        <begin position="109"/>
        <end position="132"/>
    </location>
</feature>
<dbReference type="InterPro" id="IPR001841">
    <property type="entry name" value="Znf_RING"/>
</dbReference>
<dbReference type="PROSITE" id="PS50089">
    <property type="entry name" value="ZF_RING_2"/>
    <property type="match status" value="1"/>
</dbReference>
<reference evidence="7" key="2">
    <citation type="submission" date="2025-09" db="UniProtKB">
        <authorList>
            <consortium name="Ensembl"/>
        </authorList>
    </citation>
    <scope>IDENTIFICATION</scope>
</reference>
<accession>A0A8C6S574</accession>
<sequence length="149" mass="17070">MSLSHRERSGENRSGEEHRNMAESSLESFLTCSVCLDILTEPVSLRCHHSFCKHCLTEHWARQASRPCPVCRRRSSKEDLDVNFALKELSISFRQKLQLSAQTQDRPHRTGPHRTGPHRTGPHRSGPHRSGPHRSLLTSAQSWRSSRRS</sequence>
<feature type="domain" description="RING-type" evidence="6">
    <location>
        <begin position="32"/>
        <end position="72"/>
    </location>
</feature>
<feature type="region of interest" description="Disordered" evidence="5">
    <location>
        <begin position="1"/>
        <end position="20"/>
    </location>
</feature>
<evidence type="ECO:0000256" key="4">
    <source>
        <dbReference type="PROSITE-ProRule" id="PRU00175"/>
    </source>
</evidence>
<keyword evidence="8" id="KW-1185">Reference proteome</keyword>
<dbReference type="InterPro" id="IPR017907">
    <property type="entry name" value="Znf_RING_CS"/>
</dbReference>
<dbReference type="Pfam" id="PF15227">
    <property type="entry name" value="zf-C3HC4_4"/>
    <property type="match status" value="1"/>
</dbReference>
<evidence type="ECO:0000259" key="6">
    <source>
        <dbReference type="PROSITE" id="PS50089"/>
    </source>
</evidence>
<keyword evidence="2 4" id="KW-0863">Zinc-finger</keyword>
<evidence type="ECO:0000256" key="1">
    <source>
        <dbReference type="ARBA" id="ARBA00022723"/>
    </source>
</evidence>
<dbReference type="SMART" id="SM00184">
    <property type="entry name" value="RING"/>
    <property type="match status" value="1"/>
</dbReference>
<dbReference type="Proteomes" id="UP000694523">
    <property type="component" value="Unplaced"/>
</dbReference>